<accession>A0ACC0UF00</accession>
<keyword evidence="2" id="KW-1185">Reference proteome</keyword>
<protein>
    <submittedName>
        <fullName evidence="1">Uncharacterized protein</fullName>
    </submittedName>
</protein>
<dbReference type="Proteomes" id="UP001207468">
    <property type="component" value="Unassembled WGS sequence"/>
</dbReference>
<gene>
    <name evidence="1" type="ORF">F5148DRAFT_1185777</name>
</gene>
<evidence type="ECO:0000313" key="2">
    <source>
        <dbReference type="Proteomes" id="UP001207468"/>
    </source>
</evidence>
<organism evidence="1 2">
    <name type="scientific">Russula earlei</name>
    <dbReference type="NCBI Taxonomy" id="71964"/>
    <lineage>
        <taxon>Eukaryota</taxon>
        <taxon>Fungi</taxon>
        <taxon>Dikarya</taxon>
        <taxon>Basidiomycota</taxon>
        <taxon>Agaricomycotina</taxon>
        <taxon>Agaricomycetes</taxon>
        <taxon>Russulales</taxon>
        <taxon>Russulaceae</taxon>
        <taxon>Russula</taxon>
    </lineage>
</organism>
<proteinExistence type="predicted"/>
<name>A0ACC0UF00_9AGAM</name>
<evidence type="ECO:0000313" key="1">
    <source>
        <dbReference type="EMBL" id="KAI9509682.1"/>
    </source>
</evidence>
<comment type="caution">
    <text evidence="1">The sequence shown here is derived from an EMBL/GenBank/DDBJ whole genome shotgun (WGS) entry which is preliminary data.</text>
</comment>
<reference evidence="1" key="1">
    <citation type="submission" date="2021-03" db="EMBL/GenBank/DDBJ databases">
        <title>Evolutionary priming and transition to the ectomycorrhizal habit in an iconic lineage of mushroom-forming fungi: is preadaptation a requirement?</title>
        <authorList>
            <consortium name="DOE Joint Genome Institute"/>
            <person name="Looney B.P."/>
            <person name="Miyauchi S."/>
            <person name="Morin E."/>
            <person name="Drula E."/>
            <person name="Courty P.E."/>
            <person name="Chicoki N."/>
            <person name="Fauchery L."/>
            <person name="Kohler A."/>
            <person name="Kuo A."/>
            <person name="LaButti K."/>
            <person name="Pangilinan J."/>
            <person name="Lipzen A."/>
            <person name="Riley R."/>
            <person name="Andreopoulos W."/>
            <person name="He G."/>
            <person name="Johnson J."/>
            <person name="Barry K.W."/>
            <person name="Grigoriev I.V."/>
            <person name="Nagy L."/>
            <person name="Hibbett D."/>
            <person name="Henrissat B."/>
            <person name="Matheny P.B."/>
            <person name="Labbe J."/>
            <person name="Martin A.F."/>
        </authorList>
    </citation>
    <scope>NUCLEOTIDE SEQUENCE</scope>
    <source>
        <strain evidence="1">BPL698</strain>
    </source>
</reference>
<sequence>MFFPFTFTMSVPGIINPFSSYSASGTGVSRVPVITNSLQEKQRLSQRRPHPSTLSPPPLLVRKRGWQPSSPEPSPAAAVTASTRGYVNIRPKYRDFTVTPEAREEEEGAEMTTDLPPAKRRRTFAGTIVSSAVNAALIGTAVGLTVFRLWRDRGKAPELEPPPYEQGDWVPPAPKESTPTTITTPPHIKKKSRSAPDTMRRGGARHRRERTHPKIPMIPTQLSRHSSPHRPTTNSGSDFNGQLDQEDDFENRMDWMGGRLAQLIADGKKALGKEVVVMSEVQDDEEDDGDGNWEEEIDPDAPVGDASRSGSVRRRHQLQARGTASSSSYFSPPPTVPLRQQQFSTAHLSNSCSAIPVPGHATHATSPDVTRLSSSFREDEYHWQSPELRETMERARAAYLRNRQ</sequence>
<dbReference type="EMBL" id="JAGFNK010000058">
    <property type="protein sequence ID" value="KAI9509682.1"/>
    <property type="molecule type" value="Genomic_DNA"/>
</dbReference>